<dbReference type="RefSeq" id="WP_160819648.1">
    <property type="nucleotide sequence ID" value="NZ_JBHSXS010000001.1"/>
</dbReference>
<gene>
    <name evidence="1" type="ORF">ACFQKB_03535</name>
</gene>
<name>A0ABW2CB57_9ACTN</name>
<dbReference type="Proteomes" id="UP001596380">
    <property type="component" value="Unassembled WGS sequence"/>
</dbReference>
<evidence type="ECO:0000313" key="2">
    <source>
        <dbReference type="Proteomes" id="UP001596380"/>
    </source>
</evidence>
<keyword evidence="2" id="KW-1185">Reference proteome</keyword>
<protein>
    <submittedName>
        <fullName evidence="1">Uncharacterized protein</fullName>
    </submittedName>
</protein>
<dbReference type="EMBL" id="JBHSXS010000001">
    <property type="protein sequence ID" value="MFC6878832.1"/>
    <property type="molecule type" value="Genomic_DNA"/>
</dbReference>
<comment type="caution">
    <text evidence="1">The sequence shown here is derived from an EMBL/GenBank/DDBJ whole genome shotgun (WGS) entry which is preliminary data.</text>
</comment>
<reference evidence="2" key="1">
    <citation type="journal article" date="2019" name="Int. J. Syst. Evol. Microbiol.">
        <title>The Global Catalogue of Microorganisms (GCM) 10K type strain sequencing project: providing services to taxonomists for standard genome sequencing and annotation.</title>
        <authorList>
            <consortium name="The Broad Institute Genomics Platform"/>
            <consortium name="The Broad Institute Genome Sequencing Center for Infectious Disease"/>
            <person name="Wu L."/>
            <person name="Ma J."/>
        </authorList>
    </citation>
    <scope>NUCLEOTIDE SEQUENCE [LARGE SCALE GENOMIC DNA]</scope>
    <source>
        <strain evidence="2">JCM 3369</strain>
    </source>
</reference>
<sequence length="375" mass="38988">MGVREVLARYAAARPRPFVVAAADGTRARLAVEAELRRRGWRAAASPAETGLVVVCGEPGAELAEAVEVVWRDVPGPRARVDLPGGTSPEDVARALDGAVERLADLDAQRSDAQARAAAGFWTPESADEHEGMGHGHAEMGDEHGGMGNGQAGMGHGHGGHDMGGHAHHMGAPAGLAMAERADDRDGLRLDVLHVPLGPVLNAWPAGLRVDLSLQGDVVQAADVTVVERGGGGSFWGGRPVARRLDSVGRLAEVAGWPAAARRAAELRDAVLDGRSPGLDAFARWIGRSWALRWMTRGVGTVTPELAGRYGLPEGDVAARLDGWLAQIDGRAVPRDEPSGAALAVLPELLDGVELGEARLIVASLDPDLSGGADA</sequence>
<organism evidence="1 2">
    <name type="scientific">Actinomadura yumaensis</name>
    <dbReference type="NCBI Taxonomy" id="111807"/>
    <lineage>
        <taxon>Bacteria</taxon>
        <taxon>Bacillati</taxon>
        <taxon>Actinomycetota</taxon>
        <taxon>Actinomycetes</taxon>
        <taxon>Streptosporangiales</taxon>
        <taxon>Thermomonosporaceae</taxon>
        <taxon>Actinomadura</taxon>
    </lineage>
</organism>
<proteinExistence type="predicted"/>
<accession>A0ABW2CB57</accession>
<evidence type="ECO:0000313" key="1">
    <source>
        <dbReference type="EMBL" id="MFC6878832.1"/>
    </source>
</evidence>